<proteinExistence type="predicted"/>
<accession>A0A1W6L310</accession>
<dbReference type="InterPro" id="IPR019600">
    <property type="entry name" value="Hemin_uptake_protein_HemP"/>
</dbReference>
<dbReference type="EMBL" id="CP015118">
    <property type="protein sequence ID" value="ARN18654.1"/>
    <property type="molecule type" value="Genomic_DNA"/>
</dbReference>
<reference evidence="1 2" key="1">
    <citation type="submission" date="2016-04" db="EMBL/GenBank/DDBJ databases">
        <title>Complete genome sequence of natural rubber-degrading, novel Gram-negative bacterium, Rhizobacter gummiphilus strain NS21.</title>
        <authorList>
            <person name="Tabata M."/>
            <person name="Kasai D."/>
            <person name="Fukuda M."/>
        </authorList>
    </citation>
    <scope>NUCLEOTIDE SEQUENCE [LARGE SCALE GENOMIC DNA]</scope>
    <source>
        <strain evidence="1 2">NS21</strain>
    </source>
</reference>
<dbReference type="KEGG" id="rgu:A4W93_01250"/>
<dbReference type="RefSeq" id="WP_085748883.1">
    <property type="nucleotide sequence ID" value="NZ_BSPR01000010.1"/>
</dbReference>
<dbReference type="Proteomes" id="UP000193427">
    <property type="component" value="Chromosome"/>
</dbReference>
<protein>
    <submittedName>
        <fullName evidence="1">Uncharacterized protein</fullName>
    </submittedName>
</protein>
<gene>
    <name evidence="1" type="ORF">A4W93_01250</name>
</gene>
<organism evidence="1 2">
    <name type="scientific">Piscinibacter gummiphilus</name>
    <dbReference type="NCBI Taxonomy" id="946333"/>
    <lineage>
        <taxon>Bacteria</taxon>
        <taxon>Pseudomonadati</taxon>
        <taxon>Pseudomonadota</taxon>
        <taxon>Betaproteobacteria</taxon>
        <taxon>Burkholderiales</taxon>
        <taxon>Sphaerotilaceae</taxon>
        <taxon>Piscinibacter</taxon>
    </lineage>
</organism>
<dbReference type="OrthoDB" id="5348353at2"/>
<dbReference type="Pfam" id="PF10636">
    <property type="entry name" value="hemP"/>
    <property type="match status" value="1"/>
</dbReference>
<dbReference type="Gene3D" id="2.10.70.10">
    <property type="entry name" value="Complement Module, domain 1"/>
    <property type="match status" value="1"/>
</dbReference>
<name>A0A1W6L310_9BURK</name>
<evidence type="ECO:0000313" key="2">
    <source>
        <dbReference type="Proteomes" id="UP000193427"/>
    </source>
</evidence>
<keyword evidence="2" id="KW-1185">Reference proteome</keyword>
<evidence type="ECO:0000313" key="1">
    <source>
        <dbReference type="EMBL" id="ARN18654.1"/>
    </source>
</evidence>
<sequence>MGTEPLQPHASVPGDDRESLAMRDVVRVPVRSVPRSPVVCISSESLLAGANEVQIEHRGALYRLKQTSLGKLILTK</sequence>
<dbReference type="AlphaFoldDB" id="A0A1W6L310"/>
<dbReference type="STRING" id="946333.A4W93_01250"/>